<dbReference type="EMBL" id="VFQC01000001">
    <property type="protein sequence ID" value="TQN32678.1"/>
    <property type="molecule type" value="Genomic_DNA"/>
</dbReference>
<dbReference type="AlphaFoldDB" id="A0A543NLF8"/>
<reference evidence="1 2" key="1">
    <citation type="submission" date="2019-06" db="EMBL/GenBank/DDBJ databases">
        <title>Sequencing the genomes of 1000 actinobacteria strains.</title>
        <authorList>
            <person name="Klenk H.-P."/>
        </authorList>
    </citation>
    <scope>NUCLEOTIDE SEQUENCE [LARGE SCALE GENOMIC DNA]</scope>
    <source>
        <strain evidence="1 2">DSM 45015</strain>
    </source>
</reference>
<keyword evidence="2" id="KW-1185">Reference proteome</keyword>
<name>A0A543NLF8_9ACTN</name>
<gene>
    <name evidence="1" type="ORF">FHX37_2655</name>
</gene>
<dbReference type="InterPro" id="IPR036375">
    <property type="entry name" value="Hemopexin-like_dom_sf"/>
</dbReference>
<proteinExistence type="predicted"/>
<evidence type="ECO:0000313" key="2">
    <source>
        <dbReference type="Proteomes" id="UP000317422"/>
    </source>
</evidence>
<organism evidence="1 2">
    <name type="scientific">Haloactinospora alba</name>
    <dbReference type="NCBI Taxonomy" id="405555"/>
    <lineage>
        <taxon>Bacteria</taxon>
        <taxon>Bacillati</taxon>
        <taxon>Actinomycetota</taxon>
        <taxon>Actinomycetes</taxon>
        <taxon>Streptosporangiales</taxon>
        <taxon>Nocardiopsidaceae</taxon>
        <taxon>Haloactinospora</taxon>
    </lineage>
</organism>
<evidence type="ECO:0008006" key="3">
    <source>
        <dbReference type="Google" id="ProtNLM"/>
    </source>
</evidence>
<comment type="caution">
    <text evidence="1">The sequence shown here is derived from an EMBL/GenBank/DDBJ whole genome shotgun (WGS) entry which is preliminary data.</text>
</comment>
<dbReference type="Proteomes" id="UP000317422">
    <property type="component" value="Unassembled WGS sequence"/>
</dbReference>
<sequence>MVGDPEGYWFFKGNRCIKTDRAGTKTLAGGESKITAPEAWPIFQGTDLAEGNFDAVTWCAGSDAGYWFFKGDMCAKTNEEGDEWLEEPCNLTDSQSWPLLKDH</sequence>
<evidence type="ECO:0000313" key="1">
    <source>
        <dbReference type="EMBL" id="TQN32678.1"/>
    </source>
</evidence>
<accession>A0A543NLF8</accession>
<protein>
    <recommendedName>
        <fullName evidence="3">Hemopexin</fullName>
    </recommendedName>
</protein>
<dbReference type="Gene3D" id="2.110.10.10">
    <property type="entry name" value="Hemopexin-like domain"/>
    <property type="match status" value="1"/>
</dbReference>